<accession>A0A9P8L364</accession>
<feature type="domain" description="Heterokaryon incompatibility" evidence="1">
    <location>
        <begin position="272"/>
        <end position="420"/>
    </location>
</feature>
<evidence type="ECO:0000313" key="2">
    <source>
        <dbReference type="EMBL" id="KAH0541569.1"/>
    </source>
</evidence>
<dbReference type="Proteomes" id="UP000698800">
    <property type="component" value="Unassembled WGS sequence"/>
</dbReference>
<name>A0A9P8L364_9PEZI</name>
<dbReference type="InterPro" id="IPR010730">
    <property type="entry name" value="HET"/>
</dbReference>
<evidence type="ECO:0000259" key="1">
    <source>
        <dbReference type="Pfam" id="PF06985"/>
    </source>
</evidence>
<keyword evidence="3" id="KW-1185">Reference proteome</keyword>
<dbReference type="EMBL" id="JAGHQL010000075">
    <property type="protein sequence ID" value="KAH0541569.1"/>
    <property type="molecule type" value="Genomic_DNA"/>
</dbReference>
<comment type="caution">
    <text evidence="2">The sequence shown here is derived from an EMBL/GenBank/DDBJ whole genome shotgun (WGS) entry which is preliminary data.</text>
</comment>
<protein>
    <recommendedName>
        <fullName evidence="1">Heterokaryon incompatibility domain-containing protein</fullName>
    </recommendedName>
</protein>
<sequence length="702" mass="78400">MATPVSYVPSERHLPYQDIQSKLRPQPLRPSVWPGQFVTIGSSNSVNTDVDAAVEPSILCSECRPVRSWLQEHATNDGYQNFSQSFDHYETGIALEKSYAEGCHLCTLIWLSAIERVSMIEGGGTLTIAELEEKWKAGFSELRTARNVMVTISTPGEDNHLAIFILETTLELSGKQIKGCFIELSQNPPYAPRSAQPKIANLATLASCSISTSSEATWQLVMGLIEECIHSHDNCKEQGNFKSVLPTRLLNVDDPQRPRVVVTATDSVEGPYLALSYCWGGTSGFKMTTSTFDTLKSGVPLRNLSKTIQDAIQITRKLGFRWLWVDSLCIIQDSTDDWIRESASMVDVYQNCFVTIAALGAPDSDSGLFGQRDPLMNKGCWMLNQKRGAIYAHSSQLLHYYFVARFEQSALHKRGWVMQERLLSPRTLNFGTSFAWECREKLFDEFSTGIQAGTPSMKGEFMTIDPLDVDFYHFWHEMLYQYSKAGLSVGSDRLIALTGVIQAIERRTGWKNIAGLWEPAMVQQLLWQATNPTSRAQPATSAPTWSWVDTDGGIWYGPSVLPNKVTFIGSTEEIRPTSSSSWSTAQPAGISIRISCLVKEIKELIKVKDGGYRATPTNWPETPELRFKPDYWPVLSGFYIFVPLLLREDNTICGLVLVASTTFPGAYERVGMALAFGPTDRVSNSDHSTLKDHTRRELITLV</sequence>
<evidence type="ECO:0000313" key="3">
    <source>
        <dbReference type="Proteomes" id="UP000698800"/>
    </source>
</evidence>
<dbReference type="Pfam" id="PF06985">
    <property type="entry name" value="HET"/>
    <property type="match status" value="1"/>
</dbReference>
<dbReference type="OrthoDB" id="3543135at2759"/>
<reference evidence="2" key="1">
    <citation type="submission" date="2021-03" db="EMBL/GenBank/DDBJ databases">
        <title>Comparative genomics and phylogenomic investigation of the class Geoglossomycetes provide insights into ecological specialization and systematics.</title>
        <authorList>
            <person name="Melie T."/>
            <person name="Pirro S."/>
            <person name="Miller A.N."/>
            <person name="Quandt A."/>
        </authorList>
    </citation>
    <scope>NUCLEOTIDE SEQUENCE</scope>
    <source>
        <strain evidence="2">GBOQ0MN5Z8</strain>
    </source>
</reference>
<dbReference type="PANTHER" id="PTHR33112">
    <property type="entry name" value="DOMAIN PROTEIN, PUTATIVE-RELATED"/>
    <property type="match status" value="1"/>
</dbReference>
<dbReference type="PANTHER" id="PTHR33112:SF8">
    <property type="entry name" value="HETEROKARYON INCOMPATIBILITY DOMAIN-CONTAINING PROTEIN"/>
    <property type="match status" value="1"/>
</dbReference>
<dbReference type="AlphaFoldDB" id="A0A9P8L364"/>
<proteinExistence type="predicted"/>
<organism evidence="2 3">
    <name type="scientific">Glutinoglossum americanum</name>
    <dbReference type="NCBI Taxonomy" id="1670608"/>
    <lineage>
        <taxon>Eukaryota</taxon>
        <taxon>Fungi</taxon>
        <taxon>Dikarya</taxon>
        <taxon>Ascomycota</taxon>
        <taxon>Pezizomycotina</taxon>
        <taxon>Geoglossomycetes</taxon>
        <taxon>Geoglossales</taxon>
        <taxon>Geoglossaceae</taxon>
        <taxon>Glutinoglossum</taxon>
    </lineage>
</organism>
<gene>
    <name evidence="2" type="ORF">FGG08_003981</name>
</gene>